<evidence type="ECO:0000313" key="3">
    <source>
        <dbReference type="Proteomes" id="UP001324115"/>
    </source>
</evidence>
<feature type="transmembrane region" description="Helical" evidence="1">
    <location>
        <begin position="142"/>
        <end position="161"/>
    </location>
</feature>
<sequence>MASSSEQEFIPLYRARLNCFPRHCRLWDSRIAACVDDKLALCLQDIRVSVVSIDLQEELSRPLHLRQLVLLLFDSVRHAGVLVHGAEKLWVTESVLMSSIRNGRALLSLNLAIAAATITNVCQATVVSSISSHTSPTSPNPLLGKFSQSYFFFISSVWLLGKQRKIN</sequence>
<dbReference type="Proteomes" id="UP001324115">
    <property type="component" value="Unassembled WGS sequence"/>
</dbReference>
<keyword evidence="1" id="KW-0472">Membrane</keyword>
<keyword evidence="1" id="KW-0812">Transmembrane</keyword>
<protein>
    <submittedName>
        <fullName evidence="2">Uncharacterized protein</fullName>
    </submittedName>
</protein>
<dbReference type="AlphaFoldDB" id="A0AAN7E740"/>
<gene>
    <name evidence="2" type="ORF">RGQ29_006501</name>
</gene>
<comment type="caution">
    <text evidence="2">The sequence shown here is derived from an EMBL/GenBank/DDBJ whole genome shotgun (WGS) entry which is preliminary data.</text>
</comment>
<keyword evidence="1" id="KW-1133">Transmembrane helix</keyword>
<name>A0AAN7E740_QUERU</name>
<keyword evidence="3" id="KW-1185">Reference proteome</keyword>
<dbReference type="EMBL" id="JAXUIC010000011">
    <property type="protein sequence ID" value="KAK4564464.1"/>
    <property type="molecule type" value="Genomic_DNA"/>
</dbReference>
<organism evidence="2 3">
    <name type="scientific">Quercus rubra</name>
    <name type="common">Northern red oak</name>
    <name type="synonym">Quercus borealis</name>
    <dbReference type="NCBI Taxonomy" id="3512"/>
    <lineage>
        <taxon>Eukaryota</taxon>
        <taxon>Viridiplantae</taxon>
        <taxon>Streptophyta</taxon>
        <taxon>Embryophyta</taxon>
        <taxon>Tracheophyta</taxon>
        <taxon>Spermatophyta</taxon>
        <taxon>Magnoliopsida</taxon>
        <taxon>eudicotyledons</taxon>
        <taxon>Gunneridae</taxon>
        <taxon>Pentapetalae</taxon>
        <taxon>rosids</taxon>
        <taxon>fabids</taxon>
        <taxon>Fagales</taxon>
        <taxon>Fagaceae</taxon>
        <taxon>Quercus</taxon>
    </lineage>
</organism>
<accession>A0AAN7E740</accession>
<reference evidence="2 3" key="1">
    <citation type="journal article" date="2023" name="G3 (Bethesda)">
        <title>A haplotype-resolved chromosome-scale genome for Quercus rubra L. provides insights into the genetics of adaptive traits for red oak species.</title>
        <authorList>
            <person name="Kapoor B."/>
            <person name="Jenkins J."/>
            <person name="Schmutz J."/>
            <person name="Zhebentyayeva T."/>
            <person name="Kuelheim C."/>
            <person name="Coggeshall M."/>
            <person name="Heim C."/>
            <person name="Lasky J.R."/>
            <person name="Leites L."/>
            <person name="Islam-Faridi N."/>
            <person name="Romero-Severson J."/>
            <person name="DeLeo V.L."/>
            <person name="Lucas S.M."/>
            <person name="Lazic D."/>
            <person name="Gailing O."/>
            <person name="Carlson J."/>
            <person name="Staton M."/>
        </authorList>
    </citation>
    <scope>NUCLEOTIDE SEQUENCE [LARGE SCALE GENOMIC DNA]</scope>
    <source>
        <strain evidence="2">Pseudo-F2</strain>
    </source>
</reference>
<proteinExistence type="predicted"/>
<evidence type="ECO:0000313" key="2">
    <source>
        <dbReference type="EMBL" id="KAK4564464.1"/>
    </source>
</evidence>
<feature type="transmembrane region" description="Helical" evidence="1">
    <location>
        <begin position="106"/>
        <end position="130"/>
    </location>
</feature>
<evidence type="ECO:0000256" key="1">
    <source>
        <dbReference type="SAM" id="Phobius"/>
    </source>
</evidence>